<comment type="subcellular location">
    <subcellularLocation>
        <location evidence="7">Cytoplasm</location>
    </subcellularLocation>
</comment>
<feature type="binding site" evidence="7">
    <location>
        <position position="116"/>
    </location>
    <ligand>
        <name>ATP</name>
        <dbReference type="ChEBI" id="CHEBI:30616"/>
    </ligand>
</feature>
<comment type="cofactor">
    <cofactor evidence="7">
        <name>Mg(2+)</name>
        <dbReference type="ChEBI" id="CHEBI:18420"/>
    </cofactor>
    <text evidence="7">Binds 1 Mg(2+) ion per subunit.</text>
</comment>
<dbReference type="GO" id="GO:0009073">
    <property type="term" value="P:aromatic amino acid family biosynthetic process"/>
    <property type="evidence" value="ECO:0007669"/>
    <property type="project" value="UniProtKB-KW"/>
</dbReference>
<organism evidence="9 10">
    <name type="scientific">Helicobacter cappadocius</name>
    <dbReference type="NCBI Taxonomy" id="3063998"/>
    <lineage>
        <taxon>Bacteria</taxon>
        <taxon>Pseudomonadati</taxon>
        <taxon>Campylobacterota</taxon>
        <taxon>Epsilonproteobacteria</taxon>
        <taxon>Campylobacterales</taxon>
        <taxon>Helicobacteraceae</taxon>
        <taxon>Helicobacter</taxon>
    </lineage>
</organism>
<keyword evidence="5 7" id="KW-0067">ATP-binding</keyword>
<proteinExistence type="inferred from homology"/>
<reference evidence="8 10" key="3">
    <citation type="journal article" date="2024" name="Syst. Appl. Microbiol.">
        <title>Helicobacter cappadocius sp. nov., from lizards: The first psychrotrophic Helicobacter species.</title>
        <authorList>
            <person name="Aydin F."/>
            <person name="Tarhane S."/>
            <person name="Karakaya E."/>
            <person name="Abay S."/>
            <person name="Kayman T."/>
            <person name="Guran O."/>
            <person name="Bozkurt E."/>
            <person name="Uzum N."/>
            <person name="Avci A."/>
            <person name="Olgun K."/>
            <person name="Jablonski D."/>
            <person name="Guran C."/>
            <person name="Burcin Saticioglu I."/>
        </authorList>
    </citation>
    <scope>NUCLEOTIDE SEQUENCE [LARGE SCALE GENOMIC DNA]</scope>
    <source>
        <strain evidence="8">Faydin-H75</strain>
        <strain evidence="10">faydin-H76</strain>
    </source>
</reference>
<dbReference type="PANTHER" id="PTHR21087">
    <property type="entry name" value="SHIKIMATE KINASE"/>
    <property type="match status" value="1"/>
</dbReference>
<keyword evidence="4 7" id="KW-0418">Kinase</keyword>
<accession>A0AA90TCE6</accession>
<dbReference type="GO" id="GO:0005829">
    <property type="term" value="C:cytosol"/>
    <property type="evidence" value="ECO:0007669"/>
    <property type="project" value="TreeGrafter"/>
</dbReference>
<keyword evidence="6 7" id="KW-0057">Aromatic amino acid biosynthesis</keyword>
<evidence type="ECO:0000313" key="10">
    <source>
        <dbReference type="Proteomes" id="UP001177258"/>
    </source>
</evidence>
<keyword evidence="2 7" id="KW-0808">Transferase</keyword>
<feature type="binding site" evidence="7">
    <location>
        <position position="80"/>
    </location>
    <ligand>
        <name>substrate</name>
    </ligand>
</feature>
<feature type="binding site" evidence="7">
    <location>
        <position position="15"/>
    </location>
    <ligand>
        <name>Mg(2+)</name>
        <dbReference type="ChEBI" id="CHEBI:18420"/>
    </ligand>
</feature>
<evidence type="ECO:0000256" key="5">
    <source>
        <dbReference type="ARBA" id="ARBA00022840"/>
    </source>
</evidence>
<comment type="catalytic activity">
    <reaction evidence="7">
        <text>shikimate + ATP = 3-phosphoshikimate + ADP + H(+)</text>
        <dbReference type="Rhea" id="RHEA:13121"/>
        <dbReference type="ChEBI" id="CHEBI:15378"/>
        <dbReference type="ChEBI" id="CHEBI:30616"/>
        <dbReference type="ChEBI" id="CHEBI:36208"/>
        <dbReference type="ChEBI" id="CHEBI:145989"/>
        <dbReference type="ChEBI" id="CHEBI:456216"/>
        <dbReference type="EC" id="2.7.1.71"/>
    </reaction>
</comment>
<comment type="pathway">
    <text evidence="7">Metabolic intermediate biosynthesis; chorismate biosynthesis; chorismate from D-erythrose 4-phosphate and phosphoenolpyruvate: step 5/7.</text>
</comment>
<evidence type="ECO:0000256" key="7">
    <source>
        <dbReference type="HAMAP-Rule" id="MF_00109"/>
    </source>
</evidence>
<keyword evidence="1 7" id="KW-0028">Amino-acid biosynthesis</keyword>
<dbReference type="EMBL" id="JAUPEV010000012">
    <property type="protein sequence ID" value="MDO7253681.1"/>
    <property type="molecule type" value="Genomic_DNA"/>
</dbReference>
<dbReference type="InterPro" id="IPR031322">
    <property type="entry name" value="Shikimate/glucono_kinase"/>
</dbReference>
<feature type="binding site" evidence="7">
    <location>
        <position position="33"/>
    </location>
    <ligand>
        <name>substrate</name>
    </ligand>
</feature>
<dbReference type="EMBL" id="JAUYZK010000012">
    <property type="protein sequence ID" value="MDP2539631.1"/>
    <property type="molecule type" value="Genomic_DNA"/>
</dbReference>
<gene>
    <name evidence="7" type="primary">aroK</name>
    <name evidence="8" type="ORF">Q5I04_07135</name>
    <name evidence="9" type="ORF">Q5I06_07580</name>
</gene>
<dbReference type="GO" id="GO:0005524">
    <property type="term" value="F:ATP binding"/>
    <property type="evidence" value="ECO:0007669"/>
    <property type="project" value="UniProtKB-UniRule"/>
</dbReference>
<comment type="caution">
    <text evidence="7">Lacks conserved residue(s) required for the propagation of feature annotation.</text>
</comment>
<evidence type="ECO:0000256" key="4">
    <source>
        <dbReference type="ARBA" id="ARBA00022777"/>
    </source>
</evidence>
<dbReference type="InterPro" id="IPR000623">
    <property type="entry name" value="Shikimate_kinase/TSH1"/>
</dbReference>
<comment type="caution">
    <text evidence="9">The sequence shown here is derived from an EMBL/GenBank/DDBJ whole genome shotgun (WGS) entry which is preliminary data.</text>
</comment>
<dbReference type="GO" id="GO:0000287">
    <property type="term" value="F:magnesium ion binding"/>
    <property type="evidence" value="ECO:0007669"/>
    <property type="project" value="UniProtKB-UniRule"/>
</dbReference>
<dbReference type="EC" id="2.7.1.71" evidence="7"/>
<dbReference type="CDD" id="cd00464">
    <property type="entry name" value="SK"/>
    <property type="match status" value="1"/>
</dbReference>
<evidence type="ECO:0000313" key="9">
    <source>
        <dbReference type="EMBL" id="MDP2539631.1"/>
    </source>
</evidence>
<feature type="binding site" evidence="7">
    <location>
        <begin position="11"/>
        <end position="16"/>
    </location>
    <ligand>
        <name>ATP</name>
        <dbReference type="ChEBI" id="CHEBI:30616"/>
    </ligand>
</feature>
<evidence type="ECO:0000313" key="8">
    <source>
        <dbReference type="EMBL" id="MDO7253681.1"/>
    </source>
</evidence>
<evidence type="ECO:0000256" key="3">
    <source>
        <dbReference type="ARBA" id="ARBA00022741"/>
    </source>
</evidence>
<dbReference type="HAMAP" id="MF_00109">
    <property type="entry name" value="Shikimate_kinase"/>
    <property type="match status" value="1"/>
</dbReference>
<dbReference type="GO" id="GO:0008652">
    <property type="term" value="P:amino acid biosynthetic process"/>
    <property type="evidence" value="ECO:0007669"/>
    <property type="project" value="UniProtKB-KW"/>
</dbReference>
<feature type="binding site" evidence="7">
    <location>
        <position position="132"/>
    </location>
    <ligand>
        <name>substrate</name>
    </ligand>
</feature>
<comment type="similarity">
    <text evidence="7">Belongs to the shikimate kinase family.</text>
</comment>
<feature type="binding site" evidence="7">
    <location>
        <position position="57"/>
    </location>
    <ligand>
        <name>substrate</name>
    </ligand>
</feature>
<dbReference type="Proteomes" id="UP001177258">
    <property type="component" value="Unassembled WGS sequence"/>
</dbReference>
<dbReference type="PRINTS" id="PR01100">
    <property type="entry name" value="SHIKIMTKNASE"/>
</dbReference>
<reference evidence="8" key="2">
    <citation type="submission" date="2023-07" db="EMBL/GenBank/DDBJ databases">
        <authorList>
            <person name="Aydin F."/>
            <person name="Tarhane S."/>
            <person name="Saticioglu I.B."/>
            <person name="Karakaya E."/>
            <person name="Abay S."/>
            <person name="Guran O."/>
            <person name="Bozkurt E."/>
            <person name="Uzum N."/>
            <person name="Olgun K."/>
            <person name="Jablonski D."/>
        </authorList>
    </citation>
    <scope>NUCLEOTIDE SEQUENCE</scope>
    <source>
        <strain evidence="8">Faydin-H75</strain>
    </source>
</reference>
<keyword evidence="7" id="KW-0479">Metal-binding</keyword>
<dbReference type="AlphaFoldDB" id="A0AA90TCE6"/>
<keyword evidence="7" id="KW-0460">Magnesium</keyword>
<sequence length="161" mass="18591">MENIVIIGFMGSGKSSVGKELAKYTQKQFLDSDLFISNQEGLSISEIFNSRGEAYFRELERDFIHWVQKNIFGAVIATGGGMPIFNDISKLGMVVYLKIDFDEIKKRLHPDEIKKRPLLENMHQAKRLYQERERIYQRVANKIVDADAPIEKIIKEILNLV</sequence>
<dbReference type="SUPFAM" id="SSF52540">
    <property type="entry name" value="P-loop containing nucleoside triphosphate hydrolases"/>
    <property type="match status" value="1"/>
</dbReference>
<dbReference type="RefSeq" id="WP_305517521.1">
    <property type="nucleotide sequence ID" value="NZ_JAUPEV010000012.1"/>
</dbReference>
<dbReference type="Pfam" id="PF01202">
    <property type="entry name" value="SKI"/>
    <property type="match status" value="1"/>
</dbReference>
<keyword evidence="11" id="KW-1185">Reference proteome</keyword>
<reference evidence="9 11" key="1">
    <citation type="submission" date="2023-07" db="EMBL/GenBank/DDBJ databases">
        <title>Unpublished Manusciprt.</title>
        <authorList>
            <person name="Aydin F."/>
            <person name="Tarhane S."/>
            <person name="Saticioglu I.B."/>
            <person name="Karakaya E."/>
            <person name="Abay S."/>
            <person name="Guran O."/>
            <person name="Bozkurt E."/>
            <person name="Uzum N."/>
            <person name="Olgun K."/>
            <person name="Jablonski D."/>
        </authorList>
    </citation>
    <scope>NUCLEOTIDE SEQUENCE</scope>
    <source>
        <strain evidence="11">faydin-H75</strain>
        <strain evidence="9">Faydin-H76</strain>
    </source>
</reference>
<comment type="function">
    <text evidence="7">Catalyzes the specific phosphorylation of the 3-hydroxyl group of shikimic acid using ATP as a cosubstrate.</text>
</comment>
<dbReference type="InterPro" id="IPR027417">
    <property type="entry name" value="P-loop_NTPase"/>
</dbReference>
<dbReference type="GO" id="GO:0009423">
    <property type="term" value="P:chorismate biosynthetic process"/>
    <property type="evidence" value="ECO:0007669"/>
    <property type="project" value="UniProtKB-UniRule"/>
</dbReference>
<comment type="subunit">
    <text evidence="7">Monomer.</text>
</comment>
<keyword evidence="7" id="KW-0963">Cytoplasm</keyword>
<dbReference type="GO" id="GO:0004765">
    <property type="term" value="F:shikimate kinase activity"/>
    <property type="evidence" value="ECO:0007669"/>
    <property type="project" value="UniProtKB-UniRule"/>
</dbReference>
<dbReference type="Proteomes" id="UP001240777">
    <property type="component" value="Unassembled WGS sequence"/>
</dbReference>
<keyword evidence="3 7" id="KW-0547">Nucleotide-binding</keyword>
<name>A0AA90TCE6_9HELI</name>
<protein>
    <recommendedName>
        <fullName evidence="7">Shikimate kinase</fullName>
        <shortName evidence="7">SK</shortName>
        <ecNumber evidence="7">2.7.1.71</ecNumber>
    </recommendedName>
</protein>
<dbReference type="PANTHER" id="PTHR21087:SF16">
    <property type="entry name" value="SHIKIMATE KINASE 1, CHLOROPLASTIC"/>
    <property type="match status" value="1"/>
</dbReference>
<dbReference type="Gene3D" id="3.40.50.300">
    <property type="entry name" value="P-loop containing nucleotide triphosphate hydrolases"/>
    <property type="match status" value="1"/>
</dbReference>
<evidence type="ECO:0000256" key="6">
    <source>
        <dbReference type="ARBA" id="ARBA00023141"/>
    </source>
</evidence>
<evidence type="ECO:0000256" key="1">
    <source>
        <dbReference type="ARBA" id="ARBA00022605"/>
    </source>
</evidence>
<evidence type="ECO:0000313" key="11">
    <source>
        <dbReference type="Proteomes" id="UP001240777"/>
    </source>
</evidence>
<evidence type="ECO:0000256" key="2">
    <source>
        <dbReference type="ARBA" id="ARBA00022679"/>
    </source>
</evidence>